<dbReference type="GO" id="GO:0016531">
    <property type="term" value="F:copper chaperone activity"/>
    <property type="evidence" value="ECO:0007669"/>
    <property type="project" value="TreeGrafter"/>
</dbReference>
<sequence length="93" mass="10268">MFHICHQHIKTSMKAAPMLRAGRGGTITTTTTTTIVMLKDKLSVDMTCEGYTNEVSRVLKKLVGVAFDIDLPENKVCINSEHSMDTLLETLGK</sequence>
<comment type="function">
    <text evidence="7">Binds and deliver cytosolic copper to the copper ATPase proteins. May be important in cellular antioxidant defense.</text>
</comment>
<evidence type="ECO:0000256" key="3">
    <source>
        <dbReference type="ARBA" id="ARBA00022796"/>
    </source>
</evidence>
<evidence type="ECO:0000256" key="11">
    <source>
        <dbReference type="ARBA" id="ARBA00046351"/>
    </source>
</evidence>
<dbReference type="GO" id="GO:0046872">
    <property type="term" value="F:metal ion binding"/>
    <property type="evidence" value="ECO:0007669"/>
    <property type="project" value="UniProtKB-KW"/>
</dbReference>
<keyword evidence="13" id="KW-1185">Reference proteome</keyword>
<comment type="similarity">
    <text evidence="8">Belongs to the ATX1 family.</text>
</comment>
<protein>
    <recommendedName>
        <fullName evidence="9">Copper transport protein ATOX1</fullName>
    </recommendedName>
    <alternativeName>
        <fullName evidence="10">Metal transport protein ATX1</fullName>
    </alternativeName>
</protein>
<evidence type="ECO:0000256" key="8">
    <source>
        <dbReference type="ARBA" id="ARBA00038171"/>
    </source>
</evidence>
<dbReference type="GeneID" id="103678922"/>
<name>A0A8M1F1N3_URSMA</name>
<accession>A0A8M1F1N3</accession>
<dbReference type="SUPFAM" id="SSF55008">
    <property type="entry name" value="HMA, heavy metal-associated domain"/>
    <property type="match status" value="1"/>
</dbReference>
<evidence type="ECO:0000256" key="6">
    <source>
        <dbReference type="ARBA" id="ARBA00023186"/>
    </source>
</evidence>
<evidence type="ECO:0000256" key="7">
    <source>
        <dbReference type="ARBA" id="ARBA00037651"/>
    </source>
</evidence>
<proteinExistence type="inferred from homology"/>
<reference evidence="14" key="1">
    <citation type="submission" date="2025-08" db="UniProtKB">
        <authorList>
            <consortium name="RefSeq"/>
        </authorList>
    </citation>
    <scope>IDENTIFICATION</scope>
    <source>
        <tissue evidence="14">Whole blood</tissue>
    </source>
</reference>
<dbReference type="Gene3D" id="3.30.70.100">
    <property type="match status" value="1"/>
</dbReference>
<keyword evidence="3" id="KW-0187">Copper transport</keyword>
<evidence type="ECO:0000256" key="1">
    <source>
        <dbReference type="ARBA" id="ARBA00022448"/>
    </source>
</evidence>
<evidence type="ECO:0000256" key="5">
    <source>
        <dbReference type="ARBA" id="ARBA00023065"/>
    </source>
</evidence>
<dbReference type="RefSeq" id="XP_040477338.1">
    <property type="nucleotide sequence ID" value="XM_040621404.1"/>
</dbReference>
<dbReference type="GO" id="GO:0006825">
    <property type="term" value="P:copper ion transport"/>
    <property type="evidence" value="ECO:0007669"/>
    <property type="project" value="UniProtKB-KW"/>
</dbReference>
<evidence type="ECO:0000313" key="13">
    <source>
        <dbReference type="Proteomes" id="UP000261680"/>
    </source>
</evidence>
<organism evidence="13 14">
    <name type="scientific">Ursus maritimus</name>
    <name type="common">Polar bear</name>
    <name type="synonym">Thalarctos maritimus</name>
    <dbReference type="NCBI Taxonomy" id="29073"/>
    <lineage>
        <taxon>Eukaryota</taxon>
        <taxon>Metazoa</taxon>
        <taxon>Chordata</taxon>
        <taxon>Craniata</taxon>
        <taxon>Vertebrata</taxon>
        <taxon>Euteleostomi</taxon>
        <taxon>Mammalia</taxon>
        <taxon>Eutheria</taxon>
        <taxon>Laurasiatheria</taxon>
        <taxon>Carnivora</taxon>
        <taxon>Caniformia</taxon>
        <taxon>Ursidae</taxon>
        <taxon>Ursus</taxon>
    </lineage>
</organism>
<dbReference type="KEGG" id="umr:103678922"/>
<evidence type="ECO:0000256" key="9">
    <source>
        <dbReference type="ARBA" id="ARBA00040962"/>
    </source>
</evidence>
<comment type="subunit">
    <text evidence="11">Homodimer. Interacts with ATP7B. Interacts with ATP7A. Interacts (via dimer form) with SLC31A1 (via C-terminal domain); this interaction improves ATOX1 stability and controls intracellular Cu(I) levels.</text>
</comment>
<keyword evidence="2" id="KW-0479">Metal-binding</keyword>
<evidence type="ECO:0000256" key="4">
    <source>
        <dbReference type="ARBA" id="ARBA00023008"/>
    </source>
</evidence>
<dbReference type="OrthoDB" id="689350at2759"/>
<evidence type="ECO:0000313" key="14">
    <source>
        <dbReference type="RefSeq" id="XP_040477338.1"/>
    </source>
</evidence>
<evidence type="ECO:0000256" key="2">
    <source>
        <dbReference type="ARBA" id="ARBA00022723"/>
    </source>
</evidence>
<keyword evidence="5" id="KW-0406">Ion transport</keyword>
<keyword evidence="4" id="KW-0186">Copper</keyword>
<dbReference type="InterPro" id="IPR036163">
    <property type="entry name" value="HMA_dom_sf"/>
</dbReference>
<dbReference type="GO" id="GO:0005829">
    <property type="term" value="C:cytosol"/>
    <property type="evidence" value="ECO:0007669"/>
    <property type="project" value="TreeGrafter"/>
</dbReference>
<dbReference type="PANTHER" id="PTHR46365:SF1">
    <property type="entry name" value="COPPER TRANSPORT PROTEIN ATOX1"/>
    <property type="match status" value="1"/>
</dbReference>
<gene>
    <name evidence="14" type="primary">LOC103678922</name>
</gene>
<feature type="domain" description="HMA" evidence="12">
    <location>
        <begin position="37"/>
        <end position="93"/>
    </location>
</feature>
<dbReference type="AlphaFoldDB" id="A0A8M1F1N3"/>
<dbReference type="InterPro" id="IPR006121">
    <property type="entry name" value="HMA_dom"/>
</dbReference>
<keyword evidence="6" id="KW-0143">Chaperone</keyword>
<dbReference type="Proteomes" id="UP000261680">
    <property type="component" value="Unplaced"/>
</dbReference>
<dbReference type="InterPro" id="IPR051881">
    <property type="entry name" value="Copper_transport_ATOX1-like"/>
</dbReference>
<keyword evidence="1" id="KW-0813">Transport</keyword>
<dbReference type="PANTHER" id="PTHR46365">
    <property type="entry name" value="COPPER TRANSPORT PROTEIN ATOX1"/>
    <property type="match status" value="1"/>
</dbReference>
<evidence type="ECO:0000256" key="10">
    <source>
        <dbReference type="ARBA" id="ARBA00043201"/>
    </source>
</evidence>
<evidence type="ECO:0000259" key="12">
    <source>
        <dbReference type="PROSITE" id="PS50846"/>
    </source>
</evidence>
<dbReference type="CDD" id="cd00371">
    <property type="entry name" value="HMA"/>
    <property type="match status" value="1"/>
</dbReference>
<dbReference type="PROSITE" id="PS50846">
    <property type="entry name" value="HMA_2"/>
    <property type="match status" value="1"/>
</dbReference>